<sequence>MIDQIVAFVGKLEIDQVAPWSDDLIIVPLSPAPNKLIADIGDGTYFAF</sequence>
<comment type="caution">
    <text evidence="1">The sequence shown here is derived from an EMBL/GenBank/DDBJ whole genome shotgun (WGS) entry which is preliminary data.</text>
</comment>
<organism evidence="1 2">
    <name type="scientific">Bacillus paralicheniformis</name>
    <dbReference type="NCBI Taxonomy" id="1648923"/>
    <lineage>
        <taxon>Bacteria</taxon>
        <taxon>Bacillati</taxon>
        <taxon>Bacillota</taxon>
        <taxon>Bacilli</taxon>
        <taxon>Bacillales</taxon>
        <taxon>Bacillaceae</taxon>
        <taxon>Bacillus</taxon>
    </lineage>
</organism>
<dbReference type="Proteomes" id="UP000429980">
    <property type="component" value="Unassembled WGS sequence"/>
</dbReference>
<keyword evidence="2" id="KW-1185">Reference proteome</keyword>
<accession>A0ABY3FQB4</accession>
<protein>
    <submittedName>
        <fullName evidence="1">Uncharacterized protein</fullName>
    </submittedName>
</protein>
<gene>
    <name evidence="1" type="ORF">CHCC15381_1128</name>
</gene>
<proteinExistence type="predicted"/>
<dbReference type="EMBL" id="NILF01000069">
    <property type="protein sequence ID" value="TWL32906.1"/>
    <property type="molecule type" value="Genomic_DNA"/>
</dbReference>
<reference evidence="1 2" key="1">
    <citation type="submission" date="2019-06" db="EMBL/GenBank/DDBJ databases">
        <title>Genome sequence analysis of &gt;100 Bacillus licheniformis strains suggests intrinsic resistance to this species.</title>
        <authorList>
            <person name="Wels M."/>
            <person name="Siezen R.J."/>
            <person name="Johansen E."/>
            <person name="Stuer-Lauridsen B."/>
            <person name="Bjerre K."/>
            <person name="Nielsen B.K.K."/>
        </authorList>
    </citation>
    <scope>NUCLEOTIDE SEQUENCE [LARGE SCALE GENOMIC DNA]</scope>
    <source>
        <strain evidence="1 2">BAC-15381</strain>
    </source>
</reference>
<evidence type="ECO:0000313" key="1">
    <source>
        <dbReference type="EMBL" id="TWL32906.1"/>
    </source>
</evidence>
<name>A0ABY3FQB4_9BACI</name>
<evidence type="ECO:0000313" key="2">
    <source>
        <dbReference type="Proteomes" id="UP000429980"/>
    </source>
</evidence>